<organism evidence="2">
    <name type="scientific">Ignisphaera aggregans</name>
    <dbReference type="NCBI Taxonomy" id="334771"/>
    <lineage>
        <taxon>Archaea</taxon>
        <taxon>Thermoproteota</taxon>
        <taxon>Thermoprotei</taxon>
        <taxon>Desulfurococcales</taxon>
        <taxon>Desulfurococcaceae</taxon>
        <taxon>Ignisphaera</taxon>
    </lineage>
</organism>
<gene>
    <name evidence="2" type="ORF">ENM66_07235</name>
</gene>
<protein>
    <submittedName>
        <fullName evidence="2">Uncharacterized protein</fullName>
    </submittedName>
</protein>
<dbReference type="EMBL" id="DRYQ01000104">
    <property type="protein sequence ID" value="HHQ51125.1"/>
    <property type="molecule type" value="Genomic_DNA"/>
</dbReference>
<evidence type="ECO:0000256" key="1">
    <source>
        <dbReference type="SAM" id="Phobius"/>
    </source>
</evidence>
<evidence type="ECO:0000313" key="2">
    <source>
        <dbReference type="EMBL" id="HHQ51125.1"/>
    </source>
</evidence>
<sequence length="222" mass="24475">MDLREHYKSYKVIVTKLIENKQADEITLSITKFTAINMVTKDKYDAHVIVVINEKNKYGFILYRLSSEEAYIYMVIPGTIPIAHAFVVKASNNNMLDYFKELSKGLETISYLTNESKWSVMSIELERVSNTLTHQDISDELLQFNGRLIALAVDGGWNCFLDCATICGVADLTLGAICSIACGLCTLENISCTICGYCLIVLGATTVGCLMGCGIYCLLTGG</sequence>
<comment type="caution">
    <text evidence="2">The sequence shown here is derived from an EMBL/GenBank/DDBJ whole genome shotgun (WGS) entry which is preliminary data.</text>
</comment>
<name>A0A7J3Z964_9CREN</name>
<feature type="transmembrane region" description="Helical" evidence="1">
    <location>
        <begin position="199"/>
        <end position="219"/>
    </location>
</feature>
<accession>A0A7J3Z964</accession>
<keyword evidence="1" id="KW-1133">Transmembrane helix</keyword>
<dbReference type="AlphaFoldDB" id="A0A7J3Z964"/>
<proteinExistence type="predicted"/>
<reference evidence="2" key="1">
    <citation type="journal article" date="2020" name="mSystems">
        <title>Genome- and Community-Level Interaction Insights into Carbon Utilization and Element Cycling Functions of Hydrothermarchaeota in Hydrothermal Sediment.</title>
        <authorList>
            <person name="Zhou Z."/>
            <person name="Liu Y."/>
            <person name="Xu W."/>
            <person name="Pan J."/>
            <person name="Luo Z.H."/>
            <person name="Li M."/>
        </authorList>
    </citation>
    <scope>NUCLEOTIDE SEQUENCE [LARGE SCALE GENOMIC DNA]</scope>
    <source>
        <strain evidence="2">SpSt-1105</strain>
    </source>
</reference>
<keyword evidence="1" id="KW-0472">Membrane</keyword>
<keyword evidence="1" id="KW-0812">Transmembrane</keyword>